<organism evidence="2 3">
    <name type="scientific">Romboutsia lituseburensis DSM 797</name>
    <dbReference type="NCBI Taxonomy" id="1121325"/>
    <lineage>
        <taxon>Bacteria</taxon>
        <taxon>Bacillati</taxon>
        <taxon>Bacillota</taxon>
        <taxon>Clostridia</taxon>
        <taxon>Peptostreptococcales</taxon>
        <taxon>Peptostreptococcaceae</taxon>
        <taxon>Romboutsia</taxon>
    </lineage>
</organism>
<evidence type="ECO:0000256" key="1">
    <source>
        <dbReference type="SAM" id="Phobius"/>
    </source>
</evidence>
<evidence type="ECO:0000313" key="2">
    <source>
        <dbReference type="EMBL" id="SDL68573.1"/>
    </source>
</evidence>
<keyword evidence="1" id="KW-0472">Membrane</keyword>
<name>A0A1G9M371_9FIRM</name>
<accession>A0A1G9M371</accession>
<keyword evidence="1" id="KW-0812">Transmembrane</keyword>
<keyword evidence="1" id="KW-1133">Transmembrane helix</keyword>
<reference evidence="2 3" key="1">
    <citation type="submission" date="2016-10" db="EMBL/GenBank/DDBJ databases">
        <authorList>
            <person name="de Groot N.N."/>
        </authorList>
    </citation>
    <scope>NUCLEOTIDE SEQUENCE [LARGE SCALE GENOMIC DNA]</scope>
    <source>
        <strain evidence="2 3">DSM 797</strain>
    </source>
</reference>
<keyword evidence="3" id="KW-1185">Reference proteome</keyword>
<sequence>MNKKTLVTGILVMTVVLIGGYIFMKPTDVKKIKEDNHKVEEVIETKEANSTIEFLRKVHGLKVENVELIDNPVGFEGSFLAPKESIKNGIDHFLKESKNEKISKLNIDIGDGYIKAIVDYNITKNIVTPIEFKIKPSLNKNKDLVLNIDEVKFLDLKVSKWIVNIGINNFVKDWFSEESDIVVAFNDGNVIIDKSNFKSVTLNNISIDSAKLKLDMIINLERMI</sequence>
<dbReference type="RefSeq" id="WP_092724760.1">
    <property type="nucleotide sequence ID" value="NZ_FNGW01000003.1"/>
</dbReference>
<dbReference type="AlphaFoldDB" id="A0A1G9M371"/>
<feature type="transmembrane region" description="Helical" evidence="1">
    <location>
        <begin position="6"/>
        <end position="24"/>
    </location>
</feature>
<dbReference type="EMBL" id="FNGW01000003">
    <property type="protein sequence ID" value="SDL68573.1"/>
    <property type="molecule type" value="Genomic_DNA"/>
</dbReference>
<gene>
    <name evidence="2" type="ORF">SAMN04515677_10346</name>
</gene>
<proteinExistence type="predicted"/>
<protein>
    <submittedName>
        <fullName evidence="2">Uncharacterized protein</fullName>
    </submittedName>
</protein>
<dbReference type="Proteomes" id="UP000199068">
    <property type="component" value="Unassembled WGS sequence"/>
</dbReference>
<evidence type="ECO:0000313" key="3">
    <source>
        <dbReference type="Proteomes" id="UP000199068"/>
    </source>
</evidence>